<sequence>MKQLYLAALFTLMAAVGLWVVESIEGSKITTSEYMDLTFYMVFFGAVLAFPFYFIVFCPIGIAVDKWLNRNLPIKLISYMLVGGVSGYYIFEMLYEVRFVEEFGLHSSTSIILFAAIGALLSIAETMARTSWERAAALQAKEYDS</sequence>
<evidence type="ECO:0000313" key="3">
    <source>
        <dbReference type="Proteomes" id="UP000612456"/>
    </source>
</evidence>
<protein>
    <submittedName>
        <fullName evidence="2">Uncharacterized protein</fullName>
    </submittedName>
</protein>
<feature type="transmembrane region" description="Helical" evidence="1">
    <location>
        <begin position="39"/>
        <end position="60"/>
    </location>
</feature>
<gene>
    <name evidence="2" type="ORF">GCM10010911_24690</name>
</gene>
<dbReference type="Proteomes" id="UP000612456">
    <property type="component" value="Unassembled WGS sequence"/>
</dbReference>
<feature type="transmembrane region" description="Helical" evidence="1">
    <location>
        <begin position="103"/>
        <end position="124"/>
    </location>
</feature>
<comment type="caution">
    <text evidence="2">The sequence shown here is derived from an EMBL/GenBank/DDBJ whole genome shotgun (WGS) entry which is preliminary data.</text>
</comment>
<accession>A0A916YXB2</accession>
<keyword evidence="1" id="KW-0812">Transmembrane</keyword>
<keyword evidence="3" id="KW-1185">Reference proteome</keyword>
<reference evidence="2" key="2">
    <citation type="submission" date="2020-09" db="EMBL/GenBank/DDBJ databases">
        <authorList>
            <person name="Sun Q."/>
            <person name="Zhou Y."/>
        </authorList>
    </citation>
    <scope>NUCLEOTIDE SEQUENCE</scope>
    <source>
        <strain evidence="2">CGMCC 1.15178</strain>
    </source>
</reference>
<name>A0A916YXB2_9BACL</name>
<keyword evidence="1" id="KW-0472">Membrane</keyword>
<dbReference type="AlphaFoldDB" id="A0A916YXB2"/>
<feature type="transmembrane region" description="Helical" evidence="1">
    <location>
        <begin position="72"/>
        <end position="91"/>
    </location>
</feature>
<evidence type="ECO:0000313" key="2">
    <source>
        <dbReference type="EMBL" id="GGD66011.1"/>
    </source>
</evidence>
<reference evidence="2" key="1">
    <citation type="journal article" date="2014" name="Int. J. Syst. Evol. Microbiol.">
        <title>Complete genome sequence of Corynebacterium casei LMG S-19264T (=DSM 44701T), isolated from a smear-ripened cheese.</title>
        <authorList>
            <consortium name="US DOE Joint Genome Institute (JGI-PGF)"/>
            <person name="Walter F."/>
            <person name="Albersmeier A."/>
            <person name="Kalinowski J."/>
            <person name="Ruckert C."/>
        </authorList>
    </citation>
    <scope>NUCLEOTIDE SEQUENCE</scope>
    <source>
        <strain evidence="2">CGMCC 1.15178</strain>
    </source>
</reference>
<dbReference type="RefSeq" id="WP_188992270.1">
    <property type="nucleotide sequence ID" value="NZ_BMHP01000002.1"/>
</dbReference>
<proteinExistence type="predicted"/>
<keyword evidence="1" id="KW-1133">Transmembrane helix</keyword>
<dbReference type="EMBL" id="BMHP01000002">
    <property type="protein sequence ID" value="GGD66011.1"/>
    <property type="molecule type" value="Genomic_DNA"/>
</dbReference>
<organism evidence="2 3">
    <name type="scientific">Paenibacillus nasutitermitis</name>
    <dbReference type="NCBI Taxonomy" id="1652958"/>
    <lineage>
        <taxon>Bacteria</taxon>
        <taxon>Bacillati</taxon>
        <taxon>Bacillota</taxon>
        <taxon>Bacilli</taxon>
        <taxon>Bacillales</taxon>
        <taxon>Paenibacillaceae</taxon>
        <taxon>Paenibacillus</taxon>
    </lineage>
</organism>
<evidence type="ECO:0000256" key="1">
    <source>
        <dbReference type="SAM" id="Phobius"/>
    </source>
</evidence>